<keyword evidence="9" id="KW-0647">Proteasome</keyword>
<evidence type="ECO:0000313" key="16">
    <source>
        <dbReference type="Proteomes" id="UP001164746"/>
    </source>
</evidence>
<keyword evidence="6" id="KW-0963">Cytoplasm</keyword>
<evidence type="ECO:0000256" key="4">
    <source>
        <dbReference type="ARBA" id="ARBA00015575"/>
    </source>
</evidence>
<evidence type="ECO:0000256" key="1">
    <source>
        <dbReference type="ARBA" id="ARBA00004240"/>
    </source>
</evidence>
<evidence type="ECO:0000313" key="15">
    <source>
        <dbReference type="EMBL" id="WAR17423.1"/>
    </source>
</evidence>
<evidence type="ECO:0000256" key="10">
    <source>
        <dbReference type="ARBA" id="ARBA00022990"/>
    </source>
</evidence>
<keyword evidence="5" id="KW-0488">Methylation</keyword>
<evidence type="ECO:0000256" key="9">
    <source>
        <dbReference type="ARBA" id="ARBA00022942"/>
    </source>
</evidence>
<dbReference type="InterPro" id="IPR045128">
    <property type="entry name" value="PI31-like"/>
</dbReference>
<dbReference type="Pfam" id="PF08577">
    <property type="entry name" value="PI31_Prot_C"/>
    <property type="match status" value="1"/>
</dbReference>
<keyword evidence="10" id="KW-0007">Acetylation</keyword>
<accession>A0ABY7F9R2</accession>
<feature type="region of interest" description="Disordered" evidence="12">
    <location>
        <begin position="108"/>
        <end position="201"/>
    </location>
</feature>
<protein>
    <recommendedName>
        <fullName evidence="4">Proteasome inhibitor PI31 subunit</fullName>
    </recommendedName>
</protein>
<sequence>MASAGMELMFNSVKSTLRSPQDGIICVLHWKIISSGFQCIGIGEKAGKNDPEEETEMLPDGWNMTPDLYVLRYRSERGVYVLKKDREDQRVATMNIRIADFATEDLSSYKKQDPDDPFSIGRGDLDPLRSGGGMLFDPMRGGRGPRFGMDPSAGLPSRLPRGAVPPGARFDPFGPPGTHPGQRPGPDPDHMRPPDYDDMFM</sequence>
<proteinExistence type="inferred from homology"/>
<comment type="function">
    <text evidence="11">Plays an important role in control of proteasome function. Inhibits the hydrolysis of protein and peptide substrates by the 20S proteasome. Also inhibits the activation of the proteasome by the proteasome regulatory proteins PA700 and PA28.</text>
</comment>
<evidence type="ECO:0000256" key="8">
    <source>
        <dbReference type="ARBA" id="ARBA00022824"/>
    </source>
</evidence>
<evidence type="ECO:0000259" key="14">
    <source>
        <dbReference type="Pfam" id="PF11566"/>
    </source>
</evidence>
<dbReference type="InterPro" id="IPR021625">
    <property type="entry name" value="PI31_Prot_N"/>
</dbReference>
<comment type="subcellular location">
    <subcellularLocation>
        <location evidence="2">Cytoplasm</location>
    </subcellularLocation>
    <subcellularLocation>
        <location evidence="1">Endoplasmic reticulum</location>
    </subcellularLocation>
</comment>
<evidence type="ECO:0000256" key="7">
    <source>
        <dbReference type="ARBA" id="ARBA00022553"/>
    </source>
</evidence>
<evidence type="ECO:0000256" key="2">
    <source>
        <dbReference type="ARBA" id="ARBA00004496"/>
    </source>
</evidence>
<evidence type="ECO:0000256" key="6">
    <source>
        <dbReference type="ARBA" id="ARBA00022490"/>
    </source>
</evidence>
<dbReference type="PANTHER" id="PTHR13266">
    <property type="entry name" value="PROTEASOME INHIBITOR"/>
    <property type="match status" value="1"/>
</dbReference>
<dbReference type="InterPro" id="IPR013886">
    <property type="entry name" value="PI31_Prot_C"/>
</dbReference>
<reference evidence="15" key="1">
    <citation type="submission" date="2022-11" db="EMBL/GenBank/DDBJ databases">
        <title>Centuries of genome instability and evolution in soft-shell clam transmissible cancer (bioRxiv).</title>
        <authorList>
            <person name="Hart S.F.M."/>
            <person name="Yonemitsu M.A."/>
            <person name="Giersch R.M."/>
            <person name="Beal B.F."/>
            <person name="Arriagada G."/>
            <person name="Davis B.W."/>
            <person name="Ostrander E.A."/>
            <person name="Goff S.P."/>
            <person name="Metzger M.J."/>
        </authorList>
    </citation>
    <scope>NUCLEOTIDE SEQUENCE</scope>
    <source>
        <strain evidence="15">MELC-2E11</strain>
        <tissue evidence="15">Siphon/mantle</tissue>
    </source>
</reference>
<keyword evidence="8" id="KW-0256">Endoplasmic reticulum</keyword>
<dbReference type="PANTHER" id="PTHR13266:SF1">
    <property type="entry name" value="PROTEASOME INHIBITOR PI31 SUBUNIT"/>
    <property type="match status" value="1"/>
</dbReference>
<gene>
    <name evidence="15" type="ORF">MAR_032017</name>
</gene>
<dbReference type="Gene3D" id="3.40.1000.30">
    <property type="match status" value="1"/>
</dbReference>
<dbReference type="Proteomes" id="UP001164746">
    <property type="component" value="Chromosome 10"/>
</dbReference>
<keyword evidence="7" id="KW-0597">Phosphoprotein</keyword>
<dbReference type="Pfam" id="PF11566">
    <property type="entry name" value="PI31_Prot_N"/>
    <property type="match status" value="1"/>
</dbReference>
<keyword evidence="16" id="KW-1185">Reference proteome</keyword>
<evidence type="ECO:0000256" key="3">
    <source>
        <dbReference type="ARBA" id="ARBA00006405"/>
    </source>
</evidence>
<evidence type="ECO:0000256" key="11">
    <source>
        <dbReference type="ARBA" id="ARBA00024805"/>
    </source>
</evidence>
<organism evidence="15 16">
    <name type="scientific">Mya arenaria</name>
    <name type="common">Soft-shell clam</name>
    <dbReference type="NCBI Taxonomy" id="6604"/>
    <lineage>
        <taxon>Eukaryota</taxon>
        <taxon>Metazoa</taxon>
        <taxon>Spiralia</taxon>
        <taxon>Lophotrochozoa</taxon>
        <taxon>Mollusca</taxon>
        <taxon>Bivalvia</taxon>
        <taxon>Autobranchia</taxon>
        <taxon>Heteroconchia</taxon>
        <taxon>Euheterodonta</taxon>
        <taxon>Imparidentia</taxon>
        <taxon>Neoheterodontei</taxon>
        <taxon>Myida</taxon>
        <taxon>Myoidea</taxon>
        <taxon>Myidae</taxon>
        <taxon>Mya</taxon>
    </lineage>
</organism>
<feature type="compositionally biased region" description="Basic and acidic residues" evidence="12">
    <location>
        <begin position="186"/>
        <end position="195"/>
    </location>
</feature>
<evidence type="ECO:0000256" key="5">
    <source>
        <dbReference type="ARBA" id="ARBA00022481"/>
    </source>
</evidence>
<dbReference type="EMBL" id="CP111021">
    <property type="protein sequence ID" value="WAR17423.1"/>
    <property type="molecule type" value="Genomic_DNA"/>
</dbReference>
<name>A0ABY7F9R2_MYAAR</name>
<evidence type="ECO:0000259" key="13">
    <source>
        <dbReference type="Pfam" id="PF08577"/>
    </source>
</evidence>
<comment type="similarity">
    <text evidence="3">Belongs to the proteasome inhibitor PI31 family.</text>
</comment>
<feature type="domain" description="PI31 proteasome regulator N-terminal" evidence="14">
    <location>
        <begin position="14"/>
        <end position="99"/>
    </location>
</feature>
<feature type="domain" description="PI31 proteasome regulator C-terminal" evidence="13">
    <location>
        <begin position="114"/>
        <end position="175"/>
    </location>
</feature>
<evidence type="ECO:0000256" key="12">
    <source>
        <dbReference type="SAM" id="MobiDB-lite"/>
    </source>
</evidence>